<dbReference type="InterPro" id="IPR050122">
    <property type="entry name" value="RTK"/>
</dbReference>
<dbReference type="AlphaFoldDB" id="A0AAV4TPH8"/>
<comment type="subcellular location">
    <subcellularLocation>
        <location evidence="1">Cell membrane</location>
        <topology evidence="1">Single-pass type I membrane protein</topology>
    </subcellularLocation>
</comment>
<dbReference type="PROSITE" id="PS01286">
    <property type="entry name" value="FA58C_2"/>
    <property type="match status" value="1"/>
</dbReference>
<dbReference type="GO" id="GO:0005518">
    <property type="term" value="F:collagen binding"/>
    <property type="evidence" value="ECO:0007669"/>
    <property type="project" value="TreeGrafter"/>
</dbReference>
<dbReference type="Gene3D" id="3.30.200.20">
    <property type="entry name" value="Phosphorylase Kinase, domain 1"/>
    <property type="match status" value="1"/>
</dbReference>
<dbReference type="Proteomes" id="UP001054837">
    <property type="component" value="Unassembled WGS sequence"/>
</dbReference>
<keyword evidence="5" id="KW-0547">Nucleotide-binding</keyword>
<dbReference type="Gene3D" id="2.60.120.1190">
    <property type="match status" value="1"/>
</dbReference>
<evidence type="ECO:0000256" key="8">
    <source>
        <dbReference type="ARBA" id="ARBA00023136"/>
    </source>
</evidence>
<feature type="region of interest" description="Disordered" evidence="12">
    <location>
        <begin position="1"/>
        <end position="21"/>
    </location>
</feature>
<feature type="region of interest" description="Disordered" evidence="12">
    <location>
        <begin position="509"/>
        <end position="555"/>
    </location>
</feature>
<keyword evidence="4" id="KW-0732">Signal</keyword>
<reference evidence="16 17" key="1">
    <citation type="submission" date="2021-06" db="EMBL/GenBank/DDBJ databases">
        <title>Caerostris darwini draft genome.</title>
        <authorList>
            <person name="Kono N."/>
            <person name="Arakawa K."/>
        </authorList>
    </citation>
    <scope>NUCLEOTIDE SEQUENCE [LARGE SCALE GENOMIC DNA]</scope>
</reference>
<feature type="transmembrane region" description="Helical" evidence="13">
    <location>
        <begin position="401"/>
        <end position="424"/>
    </location>
</feature>
<dbReference type="CDD" id="cd05051">
    <property type="entry name" value="PTKc_DDR"/>
    <property type="match status" value="1"/>
</dbReference>
<organism evidence="16 17">
    <name type="scientific">Caerostris darwini</name>
    <dbReference type="NCBI Taxonomy" id="1538125"/>
    <lineage>
        <taxon>Eukaryota</taxon>
        <taxon>Metazoa</taxon>
        <taxon>Ecdysozoa</taxon>
        <taxon>Arthropoda</taxon>
        <taxon>Chelicerata</taxon>
        <taxon>Arachnida</taxon>
        <taxon>Araneae</taxon>
        <taxon>Araneomorphae</taxon>
        <taxon>Entelegynae</taxon>
        <taxon>Araneoidea</taxon>
        <taxon>Araneidae</taxon>
        <taxon>Caerostris</taxon>
    </lineage>
</organism>
<dbReference type="InterPro" id="IPR000421">
    <property type="entry name" value="FA58C"/>
</dbReference>
<dbReference type="GO" id="GO:0043235">
    <property type="term" value="C:receptor complex"/>
    <property type="evidence" value="ECO:0007669"/>
    <property type="project" value="TreeGrafter"/>
</dbReference>
<dbReference type="InterPro" id="IPR008979">
    <property type="entry name" value="Galactose-bd-like_sf"/>
</dbReference>
<sequence length="867" mass="96762">MNDPITHSSARTAQGSYHRGTYSHAKPFEHNRIHSSSAVPDCESINAFIPDEIVLQMNSSGPPPAAQKCFRPRCYLNAIYRGFGDTSLMYQKPNISKSRIYRKAEYKILIHPVLTFADSEKMKYFEHMSFKKMQRHRVALIFKGNTNTYTSVKRIVDPPIIASKIRFVPYSVHPRTVCMRVELYGCVWNDGLVSYAMPQGERRGTDVDLADKIYDGIKDDSRLQGGLGQLTDGRTGGDHFADDAHGFGKGYEWVGWRNGGLSDGVQTGSRSIEILFTFDVVRNFSALYFHCNNMHSASVQVFSSARIWFSVGGRHFLGRAVHFSYMPDLFFERARNVTVLLHHGVGRALKVELHFAAPWMLLSEVGFDSVPAVGNFTEEEPPAVPPIVSTALNEDALDNQYVGLVIGVLAAVILVLVVVIFVIVARNKRRKNTSPHNILSPGVAVNMKDFSPSHLNTGSVCGRVAADTLPQQEPQEMKANYSGAYCNGNLTFSLSFPRFSLRQRVRSPGLPVGRDGHPGRVRQHSVRGSAPGREVAAVHSRDPPPQAPAPREAGGGAVRRGGCCLLLPPSSSQSLIRPIAFVLLQVHLCHAEGFLELVDGPSHTLVAVKSVGPGESTSTREDFFNEVRVLSRLRDPNIVCVLGVCTQGEGPLCMVVEYMEKGDLHQHLRKRAPPEETGAPPAKKTLSYGCLIYMATQIASGMKYLESLNFVHRDLATRNCLVGRHHLIKIGDFGMSRGLYGADYYRIQGRAVLPIRWMAWESMLLGKFTTQSDVWAFAVTLWEILTFARHRPYGELSDEQVVENAGLLYEGDGRRTLPRPPHCPREIYDLMRECWRRDEADRPNFREIHLFLQRKNLGYSPHPPEAD</sequence>
<proteinExistence type="predicted"/>
<dbReference type="Gene3D" id="1.10.510.10">
    <property type="entry name" value="Transferase(Phosphotransferase) domain 1"/>
    <property type="match status" value="1"/>
</dbReference>
<dbReference type="GO" id="GO:0051897">
    <property type="term" value="P:positive regulation of phosphatidylinositol 3-kinase/protein kinase B signal transduction"/>
    <property type="evidence" value="ECO:0007669"/>
    <property type="project" value="TreeGrafter"/>
</dbReference>
<dbReference type="SUPFAM" id="SSF56112">
    <property type="entry name" value="Protein kinase-like (PK-like)"/>
    <property type="match status" value="1"/>
</dbReference>
<dbReference type="PROSITE" id="PS00109">
    <property type="entry name" value="PROTEIN_KINASE_TYR"/>
    <property type="match status" value="1"/>
</dbReference>
<dbReference type="SMART" id="SM00219">
    <property type="entry name" value="TyrKc"/>
    <property type="match status" value="1"/>
</dbReference>
<evidence type="ECO:0000313" key="16">
    <source>
        <dbReference type="EMBL" id="GIY47959.1"/>
    </source>
</evidence>
<dbReference type="Gene3D" id="2.60.120.260">
    <property type="entry name" value="Galactose-binding domain-like"/>
    <property type="match status" value="1"/>
</dbReference>
<dbReference type="GO" id="GO:0005524">
    <property type="term" value="F:ATP binding"/>
    <property type="evidence" value="ECO:0007669"/>
    <property type="project" value="UniProtKB-KW"/>
</dbReference>
<feature type="compositionally biased region" description="Polar residues" evidence="12">
    <location>
        <begin position="1"/>
        <end position="15"/>
    </location>
</feature>
<dbReference type="PRINTS" id="PR00109">
    <property type="entry name" value="TYRKINASE"/>
</dbReference>
<feature type="domain" description="F5/8 type C" evidence="15">
    <location>
        <begin position="141"/>
        <end position="186"/>
    </location>
</feature>
<dbReference type="GO" id="GO:0005886">
    <property type="term" value="C:plasma membrane"/>
    <property type="evidence" value="ECO:0007669"/>
    <property type="project" value="UniProtKB-SubCell"/>
</dbReference>
<dbReference type="FunFam" id="1.10.510.10:FF:000053">
    <property type="entry name" value="Epithelial discoidin domain-containing receptor 1"/>
    <property type="match status" value="1"/>
</dbReference>
<evidence type="ECO:0000256" key="6">
    <source>
        <dbReference type="ARBA" id="ARBA00022840"/>
    </source>
</evidence>
<dbReference type="PANTHER" id="PTHR24416">
    <property type="entry name" value="TYROSINE-PROTEIN KINASE RECEPTOR"/>
    <property type="match status" value="1"/>
</dbReference>
<dbReference type="GO" id="GO:0038062">
    <property type="term" value="F:protein tyrosine kinase collagen receptor activity"/>
    <property type="evidence" value="ECO:0007669"/>
    <property type="project" value="TreeGrafter"/>
</dbReference>
<dbReference type="SUPFAM" id="SSF49785">
    <property type="entry name" value="Galactose-binding domain-like"/>
    <property type="match status" value="1"/>
</dbReference>
<keyword evidence="2" id="KW-1003">Cell membrane</keyword>
<evidence type="ECO:0000259" key="14">
    <source>
        <dbReference type="PROSITE" id="PS50011"/>
    </source>
</evidence>
<feature type="domain" description="Protein kinase" evidence="14">
    <location>
        <begin position="584"/>
        <end position="852"/>
    </location>
</feature>
<dbReference type="InterPro" id="IPR008266">
    <property type="entry name" value="Tyr_kinase_AS"/>
</dbReference>
<dbReference type="PANTHER" id="PTHR24416:SF580">
    <property type="entry name" value="DISCOIDIN DOMAIN RECEPTOR, ISOFORM F"/>
    <property type="match status" value="1"/>
</dbReference>
<keyword evidence="17" id="KW-1185">Reference proteome</keyword>
<evidence type="ECO:0000256" key="12">
    <source>
        <dbReference type="SAM" id="MobiDB-lite"/>
    </source>
</evidence>
<dbReference type="InterPro" id="IPR000719">
    <property type="entry name" value="Prot_kinase_dom"/>
</dbReference>
<dbReference type="EMBL" id="BPLQ01010037">
    <property type="protein sequence ID" value="GIY47959.1"/>
    <property type="molecule type" value="Genomic_DNA"/>
</dbReference>
<comment type="caution">
    <text evidence="16">The sequence shown here is derived from an EMBL/GenBank/DDBJ whole genome shotgun (WGS) entry which is preliminary data.</text>
</comment>
<keyword evidence="6" id="KW-0067">ATP-binding</keyword>
<dbReference type="PROSITE" id="PS50022">
    <property type="entry name" value="FA58C_3"/>
    <property type="match status" value="1"/>
</dbReference>
<evidence type="ECO:0000256" key="2">
    <source>
        <dbReference type="ARBA" id="ARBA00022475"/>
    </source>
</evidence>
<dbReference type="InterPro" id="IPR011009">
    <property type="entry name" value="Kinase-like_dom_sf"/>
</dbReference>
<keyword evidence="7 13" id="KW-1133">Transmembrane helix</keyword>
<evidence type="ECO:0000256" key="4">
    <source>
        <dbReference type="ARBA" id="ARBA00022729"/>
    </source>
</evidence>
<evidence type="ECO:0000256" key="7">
    <source>
        <dbReference type="ARBA" id="ARBA00022989"/>
    </source>
</evidence>
<name>A0AAV4TPH8_9ARAC</name>
<evidence type="ECO:0000256" key="10">
    <source>
        <dbReference type="ARBA" id="ARBA00023170"/>
    </source>
</evidence>
<dbReference type="Pfam" id="PF21114">
    <property type="entry name" value="DDR1-2_DS-like"/>
    <property type="match status" value="1"/>
</dbReference>
<evidence type="ECO:0000256" key="9">
    <source>
        <dbReference type="ARBA" id="ARBA00023157"/>
    </source>
</evidence>
<evidence type="ECO:0000256" key="1">
    <source>
        <dbReference type="ARBA" id="ARBA00004251"/>
    </source>
</evidence>
<evidence type="ECO:0000259" key="15">
    <source>
        <dbReference type="PROSITE" id="PS50022"/>
    </source>
</evidence>
<keyword evidence="10 16" id="KW-0675">Receptor</keyword>
<keyword evidence="11" id="KW-0325">Glycoprotein</keyword>
<evidence type="ECO:0000256" key="11">
    <source>
        <dbReference type="ARBA" id="ARBA00023180"/>
    </source>
</evidence>
<evidence type="ECO:0000256" key="13">
    <source>
        <dbReference type="SAM" id="Phobius"/>
    </source>
</evidence>
<evidence type="ECO:0000256" key="3">
    <source>
        <dbReference type="ARBA" id="ARBA00022692"/>
    </source>
</evidence>
<dbReference type="Pfam" id="PF07714">
    <property type="entry name" value="PK_Tyr_Ser-Thr"/>
    <property type="match status" value="1"/>
</dbReference>
<gene>
    <name evidence="16" type="primary">DDR2</name>
    <name evidence="16" type="ORF">CDAR_405971</name>
</gene>
<keyword evidence="8 13" id="KW-0472">Membrane</keyword>
<dbReference type="PROSITE" id="PS50011">
    <property type="entry name" value="PROTEIN_KINASE_DOM"/>
    <property type="match status" value="1"/>
</dbReference>
<dbReference type="InterPro" id="IPR020635">
    <property type="entry name" value="Tyr_kinase_cat_dom"/>
</dbReference>
<keyword evidence="9" id="KW-1015">Disulfide bond</keyword>
<dbReference type="InterPro" id="IPR001245">
    <property type="entry name" value="Ser-Thr/Tyr_kinase_cat_dom"/>
</dbReference>
<keyword evidence="3 13" id="KW-0812">Transmembrane</keyword>
<accession>A0AAV4TPH8</accession>
<dbReference type="InterPro" id="IPR048525">
    <property type="entry name" value="DDR1-2_DS-like"/>
</dbReference>
<protein>
    <submittedName>
        <fullName evidence="16">Discoidin domain-containing receptor 2</fullName>
    </submittedName>
</protein>
<evidence type="ECO:0000256" key="5">
    <source>
        <dbReference type="ARBA" id="ARBA00022741"/>
    </source>
</evidence>
<dbReference type="GO" id="GO:0010976">
    <property type="term" value="P:positive regulation of neuron projection development"/>
    <property type="evidence" value="ECO:0007669"/>
    <property type="project" value="TreeGrafter"/>
</dbReference>
<evidence type="ECO:0000313" key="17">
    <source>
        <dbReference type="Proteomes" id="UP001054837"/>
    </source>
</evidence>